<dbReference type="SUPFAM" id="SSF74788">
    <property type="entry name" value="Cullin repeat-like"/>
    <property type="match status" value="1"/>
</dbReference>
<dbReference type="InterPro" id="IPR004140">
    <property type="entry name" value="Exo70"/>
</dbReference>
<dbReference type="GO" id="GO:0015031">
    <property type="term" value="P:protein transport"/>
    <property type="evidence" value="ECO:0007669"/>
    <property type="project" value="UniProtKB-KW"/>
</dbReference>
<keyword evidence="3" id="KW-0268">Exocytosis</keyword>
<evidence type="ECO:0000313" key="6">
    <source>
        <dbReference type="EMBL" id="KAF3330606.1"/>
    </source>
</evidence>
<dbReference type="PANTHER" id="PTHR12542">
    <property type="entry name" value="EXOCYST COMPLEX PROTEIN EXO70"/>
    <property type="match status" value="1"/>
</dbReference>
<dbReference type="Gene3D" id="1.20.1280.170">
    <property type="entry name" value="Exocyst complex component Exo70"/>
    <property type="match status" value="1"/>
</dbReference>
<evidence type="ECO:0000256" key="3">
    <source>
        <dbReference type="RuleBase" id="RU365026"/>
    </source>
</evidence>
<comment type="similarity">
    <text evidence="1 3">Belongs to the EXO70 family.</text>
</comment>
<dbReference type="Pfam" id="PF20669">
    <property type="entry name" value="Exo70_N"/>
    <property type="match status" value="1"/>
</dbReference>
<dbReference type="PANTHER" id="PTHR12542:SF96">
    <property type="entry name" value="EXOCYST COMPLEX COMPONENT EXO70B1"/>
    <property type="match status" value="1"/>
</dbReference>
<keyword evidence="2 3" id="KW-0813">Transport</keyword>
<evidence type="ECO:0000256" key="2">
    <source>
        <dbReference type="ARBA" id="ARBA00022448"/>
    </source>
</evidence>
<comment type="caution">
    <text evidence="6">The sequence shown here is derived from an EMBL/GenBank/DDBJ whole genome shotgun (WGS) entry which is preliminary data.</text>
</comment>
<dbReference type="AlphaFoldDB" id="A0A833R6A3"/>
<dbReference type="InterPro" id="IPR016159">
    <property type="entry name" value="Cullin_repeat-like_dom_sf"/>
</dbReference>
<feature type="region of interest" description="Disordered" evidence="4">
    <location>
        <begin position="156"/>
        <end position="181"/>
    </location>
</feature>
<sequence length="628" mass="70445">MAENGEDKLIATVQHIIKTLGSTDSMTEDILKVFSNYDGRLSLDKLHGKRDAAGGGGGGGGGGSSEEQQHVPITSFERTLRTLDRQVTQVINQERLIWSESEAAEGFLEAVDDLIATIKDLEAAPHGNNQPLLDRADDLLQRCMFRLEREFKSLIERPDDAAPAAPSRPTGFDSDESDEYEYDEDIEDARIPIARPVTDYDVVIDALPPGSVSDLHKIARRMVAAGFGRECAETYVVARKGFLEESVARLGLRPRTAEEVKSAPWDELELDIARWIPAFNMVFKILIPSERRLCDRLFDGLLPYGDMAFAGASRPPALQLLSFADAVAAASRTPERLFRVVDMYESARDLLPELETIFSDEYSCALRNEVATVCSAVGSSIKGIFMELENLIRRDPVRVSVPVHGGGLHPITRYVMNYLRAACGSRQTLEEVMEGGEFGPMSVGPVDPDRPTSSLAIHIAWIMDVLQKNLDAKSEVYREPALSCVFLMNNGKYILQKVKDSELGVLLGEEWSKQMNSKVRRWTREYHRVWAKIISVLQINDGGVRPEKLRVFNNYLEENCKTQAEWLIADEQMRLDLRMSIMDSVVPAYRTFLSRLKAISDCRDVYVKFTPEDVEAWIGELFQGTEKR</sequence>
<dbReference type="GO" id="GO:0006887">
    <property type="term" value="P:exocytosis"/>
    <property type="evidence" value="ECO:0007669"/>
    <property type="project" value="UniProtKB-KW"/>
</dbReference>
<gene>
    <name evidence="6" type="ORF">FCM35_KLT03960</name>
</gene>
<name>A0A833R6A3_9POAL</name>
<evidence type="ECO:0000256" key="1">
    <source>
        <dbReference type="ARBA" id="ARBA00006756"/>
    </source>
</evidence>
<dbReference type="GO" id="GO:0005546">
    <property type="term" value="F:phosphatidylinositol-4,5-bisphosphate binding"/>
    <property type="evidence" value="ECO:0007669"/>
    <property type="project" value="InterPro"/>
</dbReference>
<keyword evidence="3" id="KW-0653">Protein transport</keyword>
<dbReference type="Pfam" id="PF03081">
    <property type="entry name" value="Exo70_C"/>
    <property type="match status" value="1"/>
</dbReference>
<feature type="domain" description="Exocyst complex subunit Exo70 C-terminal" evidence="5">
    <location>
        <begin position="274"/>
        <end position="618"/>
    </location>
</feature>
<evidence type="ECO:0000256" key="4">
    <source>
        <dbReference type="SAM" id="MobiDB-lite"/>
    </source>
</evidence>
<feature type="compositionally biased region" description="Gly residues" evidence="4">
    <location>
        <begin position="53"/>
        <end position="64"/>
    </location>
</feature>
<accession>A0A833R6A3</accession>
<proteinExistence type="inferred from homology"/>
<keyword evidence="7" id="KW-1185">Reference proteome</keyword>
<dbReference type="EMBL" id="SWLB01000013">
    <property type="protein sequence ID" value="KAF3330606.1"/>
    <property type="molecule type" value="Genomic_DNA"/>
</dbReference>
<dbReference type="InterPro" id="IPR046364">
    <property type="entry name" value="Exo70_C"/>
</dbReference>
<evidence type="ECO:0000259" key="5">
    <source>
        <dbReference type="Pfam" id="PF03081"/>
    </source>
</evidence>
<organism evidence="6 7">
    <name type="scientific">Carex littledalei</name>
    <dbReference type="NCBI Taxonomy" id="544730"/>
    <lineage>
        <taxon>Eukaryota</taxon>
        <taxon>Viridiplantae</taxon>
        <taxon>Streptophyta</taxon>
        <taxon>Embryophyta</taxon>
        <taxon>Tracheophyta</taxon>
        <taxon>Spermatophyta</taxon>
        <taxon>Magnoliopsida</taxon>
        <taxon>Liliopsida</taxon>
        <taxon>Poales</taxon>
        <taxon>Cyperaceae</taxon>
        <taxon>Cyperoideae</taxon>
        <taxon>Cariceae</taxon>
        <taxon>Carex</taxon>
        <taxon>Carex subgen. Euthyceras</taxon>
    </lineage>
</organism>
<protein>
    <recommendedName>
        <fullName evidence="3">Exocyst subunit Exo70 family protein</fullName>
    </recommendedName>
</protein>
<feature type="region of interest" description="Disordered" evidence="4">
    <location>
        <begin position="48"/>
        <end position="69"/>
    </location>
</feature>
<reference evidence="6" key="1">
    <citation type="submission" date="2020-01" db="EMBL/GenBank/DDBJ databases">
        <title>Genome sequence of Kobresia littledalei, the first chromosome-level genome in the family Cyperaceae.</title>
        <authorList>
            <person name="Qu G."/>
        </authorList>
    </citation>
    <scope>NUCLEOTIDE SEQUENCE</scope>
    <source>
        <strain evidence="6">C.B.Clarke</strain>
        <tissue evidence="6">Leaf</tissue>
    </source>
</reference>
<evidence type="ECO:0000313" key="7">
    <source>
        <dbReference type="Proteomes" id="UP000623129"/>
    </source>
</evidence>
<dbReference type="Proteomes" id="UP000623129">
    <property type="component" value="Unassembled WGS sequence"/>
</dbReference>
<dbReference type="GO" id="GO:0000145">
    <property type="term" value="C:exocyst"/>
    <property type="evidence" value="ECO:0007669"/>
    <property type="project" value="InterPro"/>
</dbReference>
<comment type="function">
    <text evidence="3">Component of the exocyst complex.</text>
</comment>
<dbReference type="OrthoDB" id="1922221at2759"/>